<dbReference type="SUPFAM" id="SSF52540">
    <property type="entry name" value="P-loop containing nucleoside triphosphate hydrolases"/>
    <property type="match status" value="1"/>
</dbReference>
<reference evidence="5" key="1">
    <citation type="submission" date="2022-07" db="EMBL/GenBank/DDBJ databases">
        <title>Phylogenomic reconstructions and comparative analyses of Kickxellomycotina fungi.</title>
        <authorList>
            <person name="Reynolds N.K."/>
            <person name="Stajich J.E."/>
            <person name="Barry K."/>
            <person name="Grigoriev I.V."/>
            <person name="Crous P."/>
            <person name="Smith M.E."/>
        </authorList>
    </citation>
    <scope>NUCLEOTIDE SEQUENCE</scope>
    <source>
        <strain evidence="5">RSA 1196</strain>
    </source>
</reference>
<evidence type="ECO:0000256" key="3">
    <source>
        <dbReference type="ARBA" id="ARBA00022840"/>
    </source>
</evidence>
<keyword evidence="3" id="KW-0067">ATP-binding</keyword>
<dbReference type="GO" id="GO:0004386">
    <property type="term" value="F:helicase activity"/>
    <property type="evidence" value="ECO:0007669"/>
    <property type="project" value="UniProtKB-KW"/>
</dbReference>
<dbReference type="Pfam" id="PF00271">
    <property type="entry name" value="Helicase_C"/>
    <property type="match status" value="1"/>
</dbReference>
<evidence type="ECO:0000313" key="6">
    <source>
        <dbReference type="Proteomes" id="UP001150925"/>
    </source>
</evidence>
<dbReference type="InterPro" id="IPR001650">
    <property type="entry name" value="Helicase_C-like"/>
</dbReference>
<accession>A0A9W8APD3</accession>
<dbReference type="Gene3D" id="3.40.50.300">
    <property type="entry name" value="P-loop containing nucleotide triphosphate hydrolases"/>
    <property type="match status" value="1"/>
</dbReference>
<evidence type="ECO:0000256" key="1">
    <source>
        <dbReference type="ARBA" id="ARBA00022741"/>
    </source>
</evidence>
<keyword evidence="6" id="KW-1185">Reference proteome</keyword>
<gene>
    <name evidence="5" type="primary">RAD5_1</name>
    <name evidence="5" type="ORF">IWQ62_006375</name>
</gene>
<dbReference type="PANTHER" id="PTHR45626">
    <property type="entry name" value="TRANSCRIPTION TERMINATION FACTOR 2-RELATED"/>
    <property type="match status" value="1"/>
</dbReference>
<dbReference type="GO" id="GO:0005634">
    <property type="term" value="C:nucleus"/>
    <property type="evidence" value="ECO:0007669"/>
    <property type="project" value="TreeGrafter"/>
</dbReference>
<dbReference type="SMART" id="SM00490">
    <property type="entry name" value="HELICc"/>
    <property type="match status" value="1"/>
</dbReference>
<keyword evidence="2" id="KW-0378">Hydrolase</keyword>
<dbReference type="EMBL" id="JANBPY010003424">
    <property type="protein sequence ID" value="KAJ1951773.1"/>
    <property type="molecule type" value="Genomic_DNA"/>
</dbReference>
<feature type="non-terminal residue" evidence="5">
    <location>
        <position position="1"/>
    </location>
</feature>
<keyword evidence="1" id="KW-0547">Nucleotide-binding</keyword>
<evidence type="ECO:0000259" key="4">
    <source>
        <dbReference type="PROSITE" id="PS51194"/>
    </source>
</evidence>
<dbReference type="InterPro" id="IPR049730">
    <property type="entry name" value="SNF2/RAD54-like_C"/>
</dbReference>
<organism evidence="5 6">
    <name type="scientific">Dispira parvispora</name>
    <dbReference type="NCBI Taxonomy" id="1520584"/>
    <lineage>
        <taxon>Eukaryota</taxon>
        <taxon>Fungi</taxon>
        <taxon>Fungi incertae sedis</taxon>
        <taxon>Zoopagomycota</taxon>
        <taxon>Kickxellomycotina</taxon>
        <taxon>Dimargaritomycetes</taxon>
        <taxon>Dimargaritales</taxon>
        <taxon>Dimargaritaceae</taxon>
        <taxon>Dispira</taxon>
    </lineage>
</organism>
<dbReference type="CDD" id="cd18793">
    <property type="entry name" value="SF2_C_SNF"/>
    <property type="match status" value="1"/>
</dbReference>
<dbReference type="AlphaFoldDB" id="A0A9W8APD3"/>
<comment type="caution">
    <text evidence="5">The sequence shown here is derived from an EMBL/GenBank/DDBJ whole genome shotgun (WGS) entry which is preliminary data.</text>
</comment>
<dbReference type="GO" id="GO:0016787">
    <property type="term" value="F:hydrolase activity"/>
    <property type="evidence" value="ECO:0007669"/>
    <property type="project" value="UniProtKB-KW"/>
</dbReference>
<dbReference type="Proteomes" id="UP001150925">
    <property type="component" value="Unassembled WGS sequence"/>
</dbReference>
<proteinExistence type="predicted"/>
<dbReference type="OrthoDB" id="448448at2759"/>
<dbReference type="InterPro" id="IPR050628">
    <property type="entry name" value="SNF2_RAD54_helicase_TF"/>
</dbReference>
<protein>
    <submittedName>
        <fullName evidence="5">DNA helicase rad5</fullName>
    </submittedName>
</protein>
<dbReference type="GO" id="GO:0008094">
    <property type="term" value="F:ATP-dependent activity, acting on DNA"/>
    <property type="evidence" value="ECO:0007669"/>
    <property type="project" value="TreeGrafter"/>
</dbReference>
<dbReference type="GO" id="GO:0005524">
    <property type="term" value="F:ATP binding"/>
    <property type="evidence" value="ECO:0007669"/>
    <property type="project" value="UniProtKB-KW"/>
</dbReference>
<sequence length="210" mass="23304">IQATVVSTAALFGPRLSPQLLAQLDLTTSTKVEALLALIQSPPTTQQKIVVFSQFTAFLELIAIQLTQHDIAHVQLHGKMSRGQRELAIQTFRQEPGCRVLLLSLRAGGTGLNLTCASRVFLMDPWWNTAIENQAIDRVHRLGQTQPVEVVRFVVQASVEERMLQIQSSKRQLIGTALGQHNPGANSVDNRVPGDAKRQQKLDELKLLFR</sequence>
<feature type="domain" description="Helicase C-terminal" evidence="4">
    <location>
        <begin position="31"/>
        <end position="182"/>
    </location>
</feature>
<name>A0A9W8APD3_9FUNG</name>
<dbReference type="InterPro" id="IPR027417">
    <property type="entry name" value="P-loop_NTPase"/>
</dbReference>
<dbReference type="GO" id="GO:0006281">
    <property type="term" value="P:DNA repair"/>
    <property type="evidence" value="ECO:0007669"/>
    <property type="project" value="TreeGrafter"/>
</dbReference>
<evidence type="ECO:0000256" key="2">
    <source>
        <dbReference type="ARBA" id="ARBA00022801"/>
    </source>
</evidence>
<keyword evidence="5" id="KW-0347">Helicase</keyword>
<evidence type="ECO:0000313" key="5">
    <source>
        <dbReference type="EMBL" id="KAJ1951773.1"/>
    </source>
</evidence>
<dbReference type="PROSITE" id="PS51194">
    <property type="entry name" value="HELICASE_CTER"/>
    <property type="match status" value="1"/>
</dbReference>